<accession>A0A8D9FC47</accession>
<name>A0A8D9FC47_9HEMI</name>
<dbReference type="NCBIfam" id="TIGR01777">
    <property type="entry name" value="yfcH"/>
    <property type="match status" value="1"/>
</dbReference>
<dbReference type="PANTHER" id="PTHR11092:SF0">
    <property type="entry name" value="EPIMERASE FAMILY PROTEIN SDR39U1"/>
    <property type="match status" value="1"/>
</dbReference>
<dbReference type="EMBL" id="HBUF01642972">
    <property type="protein sequence ID" value="CAG6785323.1"/>
    <property type="molecule type" value="Transcribed_RNA"/>
</dbReference>
<feature type="domain" description="NAD-dependent epimerase/dehydratase" evidence="1">
    <location>
        <begin position="5"/>
        <end position="214"/>
    </location>
</feature>
<reference evidence="3" key="1">
    <citation type="submission" date="2021-05" db="EMBL/GenBank/DDBJ databases">
        <authorList>
            <person name="Alioto T."/>
            <person name="Alioto T."/>
            <person name="Gomez Garrido J."/>
        </authorList>
    </citation>
    <scope>NUCLEOTIDE SEQUENCE</scope>
</reference>
<evidence type="ECO:0000259" key="2">
    <source>
        <dbReference type="Pfam" id="PF08338"/>
    </source>
</evidence>
<feature type="domain" description="DUF1731" evidence="2">
    <location>
        <begin position="250"/>
        <end position="296"/>
    </location>
</feature>
<protein>
    <submittedName>
        <fullName evidence="3">Epimerase family protein SDR39U1</fullName>
    </submittedName>
</protein>
<dbReference type="AlphaFoldDB" id="A0A8D9FC47"/>
<dbReference type="PANTHER" id="PTHR11092">
    <property type="entry name" value="SUGAR NUCLEOTIDE EPIMERASE RELATED"/>
    <property type="match status" value="1"/>
</dbReference>
<organism evidence="3">
    <name type="scientific">Cacopsylla melanoneura</name>
    <dbReference type="NCBI Taxonomy" id="428564"/>
    <lineage>
        <taxon>Eukaryota</taxon>
        <taxon>Metazoa</taxon>
        <taxon>Ecdysozoa</taxon>
        <taxon>Arthropoda</taxon>
        <taxon>Hexapoda</taxon>
        <taxon>Insecta</taxon>
        <taxon>Pterygota</taxon>
        <taxon>Neoptera</taxon>
        <taxon>Paraneoptera</taxon>
        <taxon>Hemiptera</taxon>
        <taxon>Sternorrhyncha</taxon>
        <taxon>Psylloidea</taxon>
        <taxon>Psyllidae</taxon>
        <taxon>Psyllinae</taxon>
        <taxon>Cacopsylla</taxon>
    </lineage>
</organism>
<proteinExistence type="predicted"/>
<dbReference type="InterPro" id="IPR013549">
    <property type="entry name" value="DUF1731"/>
</dbReference>
<dbReference type="Pfam" id="PF08338">
    <property type="entry name" value="DUF1731"/>
    <property type="match status" value="1"/>
</dbReference>
<evidence type="ECO:0000259" key="1">
    <source>
        <dbReference type="Pfam" id="PF01370"/>
    </source>
</evidence>
<dbReference type="Gene3D" id="3.40.50.720">
    <property type="entry name" value="NAD(P)-binding Rossmann-like Domain"/>
    <property type="match status" value="1"/>
</dbReference>
<dbReference type="SUPFAM" id="SSF51735">
    <property type="entry name" value="NAD(P)-binding Rossmann-fold domains"/>
    <property type="match status" value="1"/>
</dbReference>
<dbReference type="Pfam" id="PF01370">
    <property type="entry name" value="Epimerase"/>
    <property type="match status" value="1"/>
</dbReference>
<dbReference type="InterPro" id="IPR036291">
    <property type="entry name" value="NAD(P)-bd_dom_sf"/>
</dbReference>
<dbReference type="InterPro" id="IPR010099">
    <property type="entry name" value="SDR39U1"/>
</dbReference>
<sequence length="314" mass="34645">MSRSVLVTGGTGFIGKALQYYLRQKGYTVNVVSRKAGPNTITWDTLSKSGIPEGTHAVVNLVGQNILQPGSIWTEQYKKDVYSSRVNRTQDLVKQVLASQDKVKAFVSFSGVGIYEPGTNTTYTEHTDLTGKPADFFATLARDWEAAALDASKDVRTTIVRSGVVLGNGGGMIKSSFWPFFFFAGGPMGSGSQPLPWIHIHDMVRIIRLAIEKENVSGVLNGVAPQIITNADFARAFGSALGRPAILPFPRFALNLIFSPERARIVAEGQKVQPKRLLEEYKFEYKYPTIEEACKEVVREFWPKTPFSASNETK</sequence>
<dbReference type="InterPro" id="IPR001509">
    <property type="entry name" value="Epimerase_deHydtase"/>
</dbReference>
<evidence type="ECO:0000313" key="3">
    <source>
        <dbReference type="EMBL" id="CAG6785323.1"/>
    </source>
</evidence>